<comment type="caution">
    <text evidence="2">The sequence shown here is derived from an EMBL/GenBank/DDBJ whole genome shotgun (WGS) entry which is preliminary data.</text>
</comment>
<reference evidence="2 3" key="1">
    <citation type="submission" date="2019-07" db="EMBL/GenBank/DDBJ databases">
        <title>Whole genome shotgun sequence of Acetobacter oeni NBRC 105207.</title>
        <authorList>
            <person name="Hosoyama A."/>
            <person name="Uohara A."/>
            <person name="Ohji S."/>
            <person name="Ichikawa N."/>
        </authorList>
    </citation>
    <scope>NUCLEOTIDE SEQUENCE [LARGE SCALE GENOMIC DNA]</scope>
    <source>
        <strain evidence="2 3">NBRC 105207</strain>
    </source>
</reference>
<dbReference type="GO" id="GO:0016740">
    <property type="term" value="F:transferase activity"/>
    <property type="evidence" value="ECO:0007669"/>
    <property type="project" value="UniProtKB-KW"/>
</dbReference>
<keyword evidence="2" id="KW-0808">Transferase</keyword>
<keyword evidence="3" id="KW-1185">Reference proteome</keyword>
<gene>
    <name evidence="2" type="ORF">AOE01nite_19890</name>
</gene>
<dbReference type="PANTHER" id="PTHR43179">
    <property type="entry name" value="RHAMNOSYLTRANSFERASE WBBL"/>
    <property type="match status" value="1"/>
</dbReference>
<dbReference type="SUPFAM" id="SSF53756">
    <property type="entry name" value="UDP-Glycosyltransferase/glycogen phosphorylase"/>
    <property type="match status" value="1"/>
</dbReference>
<dbReference type="PANTHER" id="PTHR43179:SF7">
    <property type="entry name" value="RHAMNOSYLTRANSFERASE WBBL"/>
    <property type="match status" value="1"/>
</dbReference>
<dbReference type="InterPro" id="IPR001173">
    <property type="entry name" value="Glyco_trans_2-like"/>
</dbReference>
<dbReference type="EMBL" id="BJYG01000025">
    <property type="protein sequence ID" value="GEN63765.1"/>
    <property type="molecule type" value="Genomic_DNA"/>
</dbReference>
<dbReference type="Pfam" id="PF00535">
    <property type="entry name" value="Glycos_transf_2"/>
    <property type="match status" value="1"/>
</dbReference>
<accession>A0A511XLD9</accession>
<dbReference type="Gene3D" id="3.40.50.2000">
    <property type="entry name" value="Glycogen Phosphorylase B"/>
    <property type="match status" value="1"/>
</dbReference>
<dbReference type="Pfam" id="PF13692">
    <property type="entry name" value="Glyco_trans_1_4"/>
    <property type="match status" value="1"/>
</dbReference>
<dbReference type="RefSeq" id="WP_261765970.1">
    <property type="nucleotide sequence ID" value="NZ_BJYG01000025.1"/>
</dbReference>
<organism evidence="2 3">
    <name type="scientific">Acetobacter oeni</name>
    <dbReference type="NCBI Taxonomy" id="304077"/>
    <lineage>
        <taxon>Bacteria</taxon>
        <taxon>Pseudomonadati</taxon>
        <taxon>Pseudomonadota</taxon>
        <taxon>Alphaproteobacteria</taxon>
        <taxon>Acetobacterales</taxon>
        <taxon>Acetobacteraceae</taxon>
        <taxon>Acetobacter</taxon>
    </lineage>
</organism>
<proteinExistence type="predicted"/>
<dbReference type="CDD" id="cd03801">
    <property type="entry name" value="GT4_PimA-like"/>
    <property type="match status" value="1"/>
</dbReference>
<evidence type="ECO:0000313" key="2">
    <source>
        <dbReference type="EMBL" id="GEN63765.1"/>
    </source>
</evidence>
<dbReference type="Gene3D" id="3.90.550.10">
    <property type="entry name" value="Spore Coat Polysaccharide Biosynthesis Protein SpsA, Chain A"/>
    <property type="match status" value="1"/>
</dbReference>
<evidence type="ECO:0000259" key="1">
    <source>
        <dbReference type="Pfam" id="PF00535"/>
    </source>
</evidence>
<dbReference type="AlphaFoldDB" id="A0A511XLD9"/>
<evidence type="ECO:0000313" key="3">
    <source>
        <dbReference type="Proteomes" id="UP000321746"/>
    </source>
</evidence>
<feature type="domain" description="Glycosyltransferase 2-like" evidence="1">
    <location>
        <begin position="105"/>
        <end position="217"/>
    </location>
</feature>
<name>A0A511XLD9_9PROT</name>
<dbReference type="Proteomes" id="UP000321746">
    <property type="component" value="Unassembled WGS sequence"/>
</dbReference>
<dbReference type="InterPro" id="IPR029044">
    <property type="entry name" value="Nucleotide-diphossugar_trans"/>
</dbReference>
<sequence length="733" mass="81152">MTSSFRPGPGFSGIRDDGLYKRLPSRLLSNPARLMVKTGHRGLRFALRVCREFVPARTGFRREGGKAARENSQGVPACETKNLAFEKTGFQISLRFPRYANPLLSIVIPSYGQAPVTLRCLRSVMQNPPACAYEVIVAEDASGDPDMARFREVPGLLLLERPKNLGFLRNCNEAARVASGKYLHFLNNDTEVLPGAFDALVRRLESDPATGLTGSKLLFADGKLQEAGGIVWNDAAGMNFGRNDSEPDRAAYNWPRDADYISGASIAIPRTLFYSLNGFDEIFAPAYYEDTDLAFRVREAGYRVVYEPASVVIHYEGLSHGTDEGQGVKACQARNRSIMLSRWKTVLEADHFKPGTHGLRAAARARHRPVILIIDHYVPEPDRDAGSRATLCVIQALAEAGWLIKFWPMDRKRKTWSHDLEQTGVEILDHTCPQSFSAWLEENGKDLDHVMIMRPVVAQEFLPVVIAGTDARRSYYGHDIHFLRIMREADLKESRALRDEALSMRDLEMSLWPQFDVVLYLSDYETELVRELVPAAHARTVLPFCFTPDRSPRSVTDGATILFVGGFAHPPNIDAAVWLKNEIMPLVMARVPEARLILAGSNPAPAVRVLAYDRTTITGSISDGELARLYASARVAAVPLRFGAGVKNKVLEALDHGLPLVTTPVGAEGIPGIGATCSIAEDAAAFAELLIRLLEDDGLWRQRSDQGKCLISEEFSPGRFSEILLHALSRQQS</sequence>
<dbReference type="CDD" id="cd04186">
    <property type="entry name" value="GT_2_like_c"/>
    <property type="match status" value="1"/>
</dbReference>
<dbReference type="SUPFAM" id="SSF53448">
    <property type="entry name" value="Nucleotide-diphospho-sugar transferases"/>
    <property type="match status" value="1"/>
</dbReference>
<protein>
    <submittedName>
        <fullName evidence="2">Glycosyl transferase family protein</fullName>
    </submittedName>
</protein>